<dbReference type="InterPro" id="IPR050553">
    <property type="entry name" value="Thioredoxin_ResA/DsbE_sf"/>
</dbReference>
<dbReference type="InterPro" id="IPR013740">
    <property type="entry name" value="Redoxin"/>
</dbReference>
<dbReference type="PANTHER" id="PTHR42852:SF13">
    <property type="entry name" value="PROTEIN DIPZ"/>
    <property type="match status" value="1"/>
</dbReference>
<proteinExistence type="predicted"/>
<feature type="domain" description="Thioredoxin" evidence="4">
    <location>
        <begin position="72"/>
        <end position="210"/>
    </location>
</feature>
<evidence type="ECO:0000256" key="2">
    <source>
        <dbReference type="ARBA" id="ARBA00022748"/>
    </source>
</evidence>
<evidence type="ECO:0000259" key="4">
    <source>
        <dbReference type="PROSITE" id="PS51352"/>
    </source>
</evidence>
<gene>
    <name evidence="5" type="ORF">ACFOUO_07035</name>
</gene>
<dbReference type="CDD" id="cd02966">
    <property type="entry name" value="TlpA_like_family"/>
    <property type="match status" value="1"/>
</dbReference>
<organism evidence="5 6">
    <name type="scientific">Salinithrix halophila</name>
    <dbReference type="NCBI Taxonomy" id="1485204"/>
    <lineage>
        <taxon>Bacteria</taxon>
        <taxon>Bacillati</taxon>
        <taxon>Bacillota</taxon>
        <taxon>Bacilli</taxon>
        <taxon>Bacillales</taxon>
        <taxon>Thermoactinomycetaceae</taxon>
        <taxon>Salinithrix</taxon>
    </lineage>
</organism>
<comment type="subcellular location">
    <subcellularLocation>
        <location evidence="1">Cell envelope</location>
    </subcellularLocation>
</comment>
<accession>A0ABV8JDM5</accession>
<dbReference type="SUPFAM" id="SSF52833">
    <property type="entry name" value="Thioredoxin-like"/>
    <property type="match status" value="1"/>
</dbReference>
<name>A0ABV8JDM5_9BACL</name>
<dbReference type="PROSITE" id="PS51352">
    <property type="entry name" value="THIOREDOXIN_2"/>
    <property type="match status" value="1"/>
</dbReference>
<protein>
    <submittedName>
        <fullName evidence="5">TlpA family protein disulfide reductase</fullName>
    </submittedName>
</protein>
<reference evidence="6" key="1">
    <citation type="journal article" date="2019" name="Int. J. Syst. Evol. Microbiol.">
        <title>The Global Catalogue of Microorganisms (GCM) 10K type strain sequencing project: providing services to taxonomists for standard genome sequencing and annotation.</title>
        <authorList>
            <consortium name="The Broad Institute Genomics Platform"/>
            <consortium name="The Broad Institute Genome Sequencing Center for Infectious Disease"/>
            <person name="Wu L."/>
            <person name="Ma J."/>
        </authorList>
    </citation>
    <scope>NUCLEOTIDE SEQUENCE [LARGE SCALE GENOMIC DNA]</scope>
    <source>
        <strain evidence="6">IBRC-M 10813</strain>
    </source>
</reference>
<dbReference type="InterPro" id="IPR017937">
    <property type="entry name" value="Thioredoxin_CS"/>
</dbReference>
<dbReference type="Pfam" id="PF08534">
    <property type="entry name" value="Redoxin"/>
    <property type="match status" value="1"/>
</dbReference>
<dbReference type="InterPro" id="IPR036249">
    <property type="entry name" value="Thioredoxin-like_sf"/>
</dbReference>
<keyword evidence="2" id="KW-0201">Cytochrome c-type biogenesis</keyword>
<keyword evidence="6" id="KW-1185">Reference proteome</keyword>
<evidence type="ECO:0000256" key="1">
    <source>
        <dbReference type="ARBA" id="ARBA00004196"/>
    </source>
</evidence>
<dbReference type="PANTHER" id="PTHR42852">
    <property type="entry name" value="THIOL:DISULFIDE INTERCHANGE PROTEIN DSBE"/>
    <property type="match status" value="1"/>
</dbReference>
<dbReference type="EMBL" id="JBHSAP010000009">
    <property type="protein sequence ID" value="MFC4076565.1"/>
    <property type="molecule type" value="Genomic_DNA"/>
</dbReference>
<dbReference type="InterPro" id="IPR013766">
    <property type="entry name" value="Thioredoxin_domain"/>
</dbReference>
<evidence type="ECO:0000313" key="6">
    <source>
        <dbReference type="Proteomes" id="UP001595843"/>
    </source>
</evidence>
<comment type="caution">
    <text evidence="5">The sequence shown here is derived from an EMBL/GenBank/DDBJ whole genome shotgun (WGS) entry which is preliminary data.</text>
</comment>
<dbReference type="RefSeq" id="WP_380703623.1">
    <property type="nucleotide sequence ID" value="NZ_JBHSAP010000009.1"/>
</dbReference>
<evidence type="ECO:0000256" key="3">
    <source>
        <dbReference type="SAM" id="MobiDB-lite"/>
    </source>
</evidence>
<dbReference type="PROSITE" id="PS00194">
    <property type="entry name" value="THIOREDOXIN_1"/>
    <property type="match status" value="1"/>
</dbReference>
<dbReference type="Proteomes" id="UP001595843">
    <property type="component" value="Unassembled WGS sequence"/>
</dbReference>
<dbReference type="Gene3D" id="3.40.30.10">
    <property type="entry name" value="Glutaredoxin"/>
    <property type="match status" value="1"/>
</dbReference>
<evidence type="ECO:0000313" key="5">
    <source>
        <dbReference type="EMBL" id="MFC4076565.1"/>
    </source>
</evidence>
<feature type="region of interest" description="Disordered" evidence="3">
    <location>
        <begin position="33"/>
        <end position="89"/>
    </location>
</feature>
<sequence>MSNRGTRWRNGLIAVVLLVAIGGAVWNALAKEKPVSDQGENAVKTGGTQDQERTKQPPASAFGPAGKEKEGPMRGKSVPDLTLPSLDGKTVSLTESDKPAIINLWASWCPPCREEMPYLQKAYEQYGKQVDFRMLNLTSRDHPEKMKAYLKKEKYTFPVLLDETGEAQEAFGVINIPQTFVVDKEGQIIYHHSGSLSKKQIDRIMKEITS</sequence>